<sequence>MGATNLMLMAFSAAMSYKDIISQQISSHTYKGNVGSFFDQPGFDAFDSKTFYKTAKASTKLGGKLIDMIYSLSMEDFPNDFDNFQKEQWKNFFIDIKEEQSYEIDTASMSINAAQYSNKTGLLNFNNIFLTPDDDGEVVTYEYLRIQSKMSLPGRFMIGSFSSNSEFSSRLYLNSTDSKVSQRDVVDALSIAIAPIYLGLLNVSPTLLEKMKSIGNVSKSIEANPICGFT</sequence>
<name>A0A1J4JPU6_9EUKA</name>
<reference evidence="1" key="1">
    <citation type="submission" date="2016-10" db="EMBL/GenBank/DDBJ databases">
        <authorList>
            <person name="Benchimol M."/>
            <person name="Almeida L.G."/>
            <person name="Vasconcelos A.T."/>
            <person name="Perreira-Neves A."/>
            <person name="Rosa I.A."/>
            <person name="Tasca T."/>
            <person name="Bogo M.R."/>
            <person name="de Souza W."/>
        </authorList>
    </citation>
    <scope>NUCLEOTIDE SEQUENCE [LARGE SCALE GENOMIC DNA]</scope>
    <source>
        <strain evidence="1">K</strain>
    </source>
</reference>
<organism evidence="1 2">
    <name type="scientific">Tritrichomonas foetus</name>
    <dbReference type="NCBI Taxonomy" id="1144522"/>
    <lineage>
        <taxon>Eukaryota</taxon>
        <taxon>Metamonada</taxon>
        <taxon>Parabasalia</taxon>
        <taxon>Tritrichomonadida</taxon>
        <taxon>Tritrichomonadidae</taxon>
        <taxon>Tritrichomonas</taxon>
    </lineage>
</organism>
<comment type="caution">
    <text evidence="1">The sequence shown here is derived from an EMBL/GenBank/DDBJ whole genome shotgun (WGS) entry which is preliminary data.</text>
</comment>
<dbReference type="VEuPathDB" id="TrichDB:TRFO_01726"/>
<dbReference type="GeneID" id="94824978"/>
<keyword evidence="2" id="KW-1185">Reference proteome</keyword>
<dbReference type="Proteomes" id="UP000179807">
    <property type="component" value="Unassembled WGS sequence"/>
</dbReference>
<dbReference type="AlphaFoldDB" id="A0A1J4JPU6"/>
<accession>A0A1J4JPU6</accession>
<dbReference type="EMBL" id="MLAK01000926">
    <property type="protein sequence ID" value="OHT01129.1"/>
    <property type="molecule type" value="Genomic_DNA"/>
</dbReference>
<evidence type="ECO:0000313" key="2">
    <source>
        <dbReference type="Proteomes" id="UP000179807"/>
    </source>
</evidence>
<gene>
    <name evidence="1" type="ORF">TRFO_01726</name>
</gene>
<evidence type="ECO:0000313" key="1">
    <source>
        <dbReference type="EMBL" id="OHT01129.1"/>
    </source>
</evidence>
<proteinExistence type="predicted"/>
<dbReference type="RefSeq" id="XP_068354265.1">
    <property type="nucleotide sequence ID" value="XM_068490274.1"/>
</dbReference>
<protein>
    <submittedName>
        <fullName evidence="1">Uncharacterized protein</fullName>
    </submittedName>
</protein>